<organism evidence="1">
    <name type="scientific">marine sediment metagenome</name>
    <dbReference type="NCBI Taxonomy" id="412755"/>
    <lineage>
        <taxon>unclassified sequences</taxon>
        <taxon>metagenomes</taxon>
        <taxon>ecological metagenomes</taxon>
    </lineage>
</organism>
<proteinExistence type="predicted"/>
<accession>X1D9W0</accession>
<protein>
    <submittedName>
        <fullName evidence="1">Uncharacterized protein</fullName>
    </submittedName>
</protein>
<comment type="caution">
    <text evidence="1">The sequence shown here is derived from an EMBL/GenBank/DDBJ whole genome shotgun (WGS) entry which is preliminary data.</text>
</comment>
<dbReference type="AlphaFoldDB" id="X1D9W0"/>
<reference evidence="1" key="1">
    <citation type="journal article" date="2014" name="Front. Microbiol.">
        <title>High frequency of phylogenetically diverse reductive dehalogenase-homologous genes in deep subseafloor sedimentary metagenomes.</title>
        <authorList>
            <person name="Kawai M."/>
            <person name="Futagami T."/>
            <person name="Toyoda A."/>
            <person name="Takaki Y."/>
            <person name="Nishi S."/>
            <person name="Hori S."/>
            <person name="Arai W."/>
            <person name="Tsubouchi T."/>
            <person name="Morono Y."/>
            <person name="Uchiyama I."/>
            <person name="Ito T."/>
            <person name="Fujiyama A."/>
            <person name="Inagaki F."/>
            <person name="Takami H."/>
        </authorList>
    </citation>
    <scope>NUCLEOTIDE SEQUENCE</scope>
    <source>
        <strain evidence="1">Expedition CK06-06</strain>
    </source>
</reference>
<dbReference type="EMBL" id="BART01033153">
    <property type="protein sequence ID" value="GAH17566.1"/>
    <property type="molecule type" value="Genomic_DNA"/>
</dbReference>
<sequence>MVRKDEPQLDELMDWVDFVAYDHTQRKIRKLTRGEVVWLCASVVEEAIGMDMDDCDIGYSTAEIYEFFRLFGNLVKGTDV</sequence>
<name>X1D9W0_9ZZZZ</name>
<gene>
    <name evidence="1" type="ORF">S01H4_57067</name>
</gene>
<evidence type="ECO:0000313" key="1">
    <source>
        <dbReference type="EMBL" id="GAH17566.1"/>
    </source>
</evidence>